<sequence length="458" mass="48533">MSPRHIGLALLSATALCAPAAAQSSTADIEQRLSAMEAEIGRLKAELAAAKAAATPAAVAAAPAAPALETRVAALEEKAAKPAADGFKSGNTTLKIGGYVKLWSAVSRYSAGTTSSGQLLRDFYLPQQIPIGGEATTHSNMHVKQSRFWLSGSTPLGEQTVGVYTEIDFQTAQGSQGSERTTNGYNPALRRAYFTLTGKSGQLLIGQDWSTFQNVGVLPETTDFIGPTEGSVFVRQPLIRYTATLSPKVQLAVALENPESATISTTSAALIENDDDRLPDLTTKLVVKSGKAEFSLAGLLHEVRAVNESGEGDSKLGFGISGAGKIPFGPDGRHDLRFMLNYGQGIGHYLGLNFAPDAVLAGTDLSTVRTVAGFAALKFGWTANVRSTFMASFQNVDYPDLLIPPAANKSAWSLAGNLFWTPVKALDVGIEYRHAEREIVSGATGRLDRFELAAKYSF</sequence>
<keyword evidence="2" id="KW-0732">Signal</keyword>
<dbReference type="InterPro" id="IPR045748">
    <property type="entry name" value="DcaP"/>
</dbReference>
<protein>
    <submittedName>
        <fullName evidence="3">Porin</fullName>
    </submittedName>
</protein>
<evidence type="ECO:0000313" key="3">
    <source>
        <dbReference type="EMBL" id="TPE58473.1"/>
    </source>
</evidence>
<proteinExistence type="predicted"/>
<organism evidence="3 4">
    <name type="scientific">Sandaracinobacter neustonicus</name>
    <dbReference type="NCBI Taxonomy" id="1715348"/>
    <lineage>
        <taxon>Bacteria</taxon>
        <taxon>Pseudomonadati</taxon>
        <taxon>Pseudomonadota</taxon>
        <taxon>Alphaproteobacteria</taxon>
        <taxon>Sphingomonadales</taxon>
        <taxon>Sphingosinicellaceae</taxon>
        <taxon>Sandaracinobacter</taxon>
    </lineage>
</organism>
<comment type="caution">
    <text evidence="3">The sequence shown here is derived from an EMBL/GenBank/DDBJ whole genome shotgun (WGS) entry which is preliminary data.</text>
</comment>
<feature type="signal peptide" evidence="2">
    <location>
        <begin position="1"/>
        <end position="20"/>
    </location>
</feature>
<evidence type="ECO:0000256" key="1">
    <source>
        <dbReference type="SAM" id="Coils"/>
    </source>
</evidence>
<dbReference type="Gene3D" id="2.40.160.10">
    <property type="entry name" value="Porin"/>
    <property type="match status" value="1"/>
</dbReference>
<dbReference type="InterPro" id="IPR023614">
    <property type="entry name" value="Porin_dom_sf"/>
</dbReference>
<name>A0A501XDP1_9SPHN</name>
<evidence type="ECO:0000256" key="2">
    <source>
        <dbReference type="SAM" id="SignalP"/>
    </source>
</evidence>
<dbReference type="OrthoDB" id="9763822at2"/>
<dbReference type="SUPFAM" id="SSF56935">
    <property type="entry name" value="Porins"/>
    <property type="match status" value="1"/>
</dbReference>
<dbReference type="EMBL" id="VFSU01000034">
    <property type="protein sequence ID" value="TPE58473.1"/>
    <property type="molecule type" value="Genomic_DNA"/>
</dbReference>
<dbReference type="RefSeq" id="WP_140929326.1">
    <property type="nucleotide sequence ID" value="NZ_VFSU01000034.1"/>
</dbReference>
<dbReference type="AlphaFoldDB" id="A0A501XDP1"/>
<dbReference type="Proteomes" id="UP000319897">
    <property type="component" value="Unassembled WGS sequence"/>
</dbReference>
<feature type="chain" id="PRO_5021302841" evidence="2">
    <location>
        <begin position="21"/>
        <end position="458"/>
    </location>
</feature>
<reference evidence="3 4" key="1">
    <citation type="submission" date="2019-06" db="EMBL/GenBank/DDBJ databases">
        <authorList>
            <person name="Lee I."/>
            <person name="Jang G.I."/>
            <person name="Hwang C.Y."/>
        </authorList>
    </citation>
    <scope>NUCLEOTIDE SEQUENCE [LARGE SCALE GENOMIC DNA]</scope>
    <source>
        <strain evidence="3 4">PAMC 28131</strain>
    </source>
</reference>
<gene>
    <name evidence="3" type="ORF">FJQ54_15470</name>
</gene>
<accession>A0A501XDP1</accession>
<feature type="coiled-coil region" evidence="1">
    <location>
        <begin position="26"/>
        <end position="53"/>
    </location>
</feature>
<dbReference type="Pfam" id="PF19577">
    <property type="entry name" value="DcaP"/>
    <property type="match status" value="1"/>
</dbReference>
<evidence type="ECO:0000313" key="4">
    <source>
        <dbReference type="Proteomes" id="UP000319897"/>
    </source>
</evidence>
<keyword evidence="4" id="KW-1185">Reference proteome</keyword>
<keyword evidence="1" id="KW-0175">Coiled coil</keyword>